<sequence>MVAYLWLRFDPILYITFRKDWTPRYEFLSTIFGEEAAEKFLNHRVNLVKARNKILPPIILLTDVDKKITEFLKIKLGGKLNKNKRLVIIEQLIYWATDPEINCFNIDSYQSRSAIVDGLLNPIFQNSLTSEINCILNGLKKIVFSRVTYLGSKGEQLKKYKNPRVKPAL</sequence>
<organism evidence="1 2">
    <name type="scientific">Candidatus Beckwithbacteria bacterium GW2011_GWA2_43_10</name>
    <dbReference type="NCBI Taxonomy" id="1618369"/>
    <lineage>
        <taxon>Bacteria</taxon>
        <taxon>Candidatus Beckwithiibacteriota</taxon>
    </lineage>
</organism>
<dbReference type="EMBL" id="LCEW01000005">
    <property type="protein sequence ID" value="KKS80483.1"/>
    <property type="molecule type" value="Genomic_DNA"/>
</dbReference>
<proteinExistence type="predicted"/>
<dbReference type="STRING" id="1618369.UV54_C0005G0018"/>
<accession>A0A0G1F0X4</accession>
<protein>
    <submittedName>
        <fullName evidence="1">Uncharacterized protein</fullName>
    </submittedName>
</protein>
<dbReference type="AlphaFoldDB" id="A0A0G1F0X4"/>
<gene>
    <name evidence="1" type="ORF">UV54_C0005G0018</name>
</gene>
<dbReference type="Proteomes" id="UP000034213">
    <property type="component" value="Unassembled WGS sequence"/>
</dbReference>
<comment type="caution">
    <text evidence="1">The sequence shown here is derived from an EMBL/GenBank/DDBJ whole genome shotgun (WGS) entry which is preliminary data.</text>
</comment>
<evidence type="ECO:0000313" key="1">
    <source>
        <dbReference type="EMBL" id="KKS80483.1"/>
    </source>
</evidence>
<evidence type="ECO:0000313" key="2">
    <source>
        <dbReference type="Proteomes" id="UP000034213"/>
    </source>
</evidence>
<name>A0A0G1F0X4_9BACT</name>
<reference evidence="1 2" key="1">
    <citation type="journal article" date="2015" name="Nature">
        <title>rRNA introns, odd ribosomes, and small enigmatic genomes across a large radiation of phyla.</title>
        <authorList>
            <person name="Brown C.T."/>
            <person name="Hug L.A."/>
            <person name="Thomas B.C."/>
            <person name="Sharon I."/>
            <person name="Castelle C.J."/>
            <person name="Singh A."/>
            <person name="Wilkins M.J."/>
            <person name="Williams K.H."/>
            <person name="Banfield J.F."/>
        </authorList>
    </citation>
    <scope>NUCLEOTIDE SEQUENCE [LARGE SCALE GENOMIC DNA]</scope>
</reference>